<protein>
    <submittedName>
        <fullName evidence="2">Uncharacterized protein</fullName>
    </submittedName>
</protein>
<feature type="region of interest" description="Disordered" evidence="1">
    <location>
        <begin position="113"/>
        <end position="138"/>
    </location>
</feature>
<accession>A0ABQ9EHI2</accession>
<keyword evidence="3" id="KW-1185">Reference proteome</keyword>
<evidence type="ECO:0000313" key="3">
    <source>
        <dbReference type="Proteomes" id="UP001217089"/>
    </source>
</evidence>
<organism evidence="2 3">
    <name type="scientific">Tegillarca granosa</name>
    <name type="common">Malaysian cockle</name>
    <name type="synonym">Anadara granosa</name>
    <dbReference type="NCBI Taxonomy" id="220873"/>
    <lineage>
        <taxon>Eukaryota</taxon>
        <taxon>Metazoa</taxon>
        <taxon>Spiralia</taxon>
        <taxon>Lophotrochozoa</taxon>
        <taxon>Mollusca</taxon>
        <taxon>Bivalvia</taxon>
        <taxon>Autobranchia</taxon>
        <taxon>Pteriomorphia</taxon>
        <taxon>Arcoida</taxon>
        <taxon>Arcoidea</taxon>
        <taxon>Arcidae</taxon>
        <taxon>Tegillarca</taxon>
    </lineage>
</organism>
<evidence type="ECO:0000313" key="2">
    <source>
        <dbReference type="EMBL" id="KAJ8304734.1"/>
    </source>
</evidence>
<dbReference type="Proteomes" id="UP001217089">
    <property type="component" value="Unassembled WGS sequence"/>
</dbReference>
<gene>
    <name evidence="2" type="ORF">KUTeg_018317</name>
</gene>
<feature type="region of interest" description="Disordered" evidence="1">
    <location>
        <begin position="54"/>
        <end position="74"/>
    </location>
</feature>
<sequence>MEEFGDFSLSYGDPELQQIVDFGTDLDEYLGNDIQVSEVTNVSEIQEMLDAFGQSAIPDLPPPETPSAPTNGKQKKFFSDWHNENYGCNMDTENIAKTELADKLSKFYAEIKPQPPKSKKMKSETESEGTSTVESEDYGKNSMKNIRGAINRHFHKDLKRGFNIIYDRMETVDKDLKEYYQNETSFWIGIYSPGYKNEFQSIETKATWESKDYNSGFIRGLNHIVQGCIRLMFGDENAYKLSNRDCFHTAGSICQV</sequence>
<comment type="caution">
    <text evidence="2">The sequence shown here is derived from an EMBL/GenBank/DDBJ whole genome shotgun (WGS) entry which is preliminary data.</text>
</comment>
<reference evidence="2 3" key="1">
    <citation type="submission" date="2022-12" db="EMBL/GenBank/DDBJ databases">
        <title>Chromosome-level genome of Tegillarca granosa.</title>
        <authorList>
            <person name="Kim J."/>
        </authorList>
    </citation>
    <scope>NUCLEOTIDE SEQUENCE [LARGE SCALE GENOMIC DNA]</scope>
    <source>
        <strain evidence="2">Teg-2019</strain>
        <tissue evidence="2">Adductor muscle</tissue>
    </source>
</reference>
<name>A0ABQ9EHI2_TEGGR</name>
<proteinExistence type="predicted"/>
<feature type="non-terminal residue" evidence="2">
    <location>
        <position position="256"/>
    </location>
</feature>
<dbReference type="EMBL" id="JARBDR010000903">
    <property type="protein sequence ID" value="KAJ8304734.1"/>
    <property type="molecule type" value="Genomic_DNA"/>
</dbReference>
<evidence type="ECO:0000256" key="1">
    <source>
        <dbReference type="SAM" id="MobiDB-lite"/>
    </source>
</evidence>